<keyword evidence="2" id="KW-1133">Transmembrane helix</keyword>
<dbReference type="RefSeq" id="WP_208240814.1">
    <property type="nucleotide sequence ID" value="NZ_JAGEPF010000008.1"/>
</dbReference>
<feature type="transmembrane region" description="Helical" evidence="2">
    <location>
        <begin position="137"/>
        <end position="157"/>
    </location>
</feature>
<dbReference type="EMBL" id="JAGEPF010000008">
    <property type="protein sequence ID" value="MBO2458608.1"/>
    <property type="molecule type" value="Genomic_DNA"/>
</dbReference>
<proteinExistence type="predicted"/>
<keyword evidence="4" id="KW-1185">Reference proteome</keyword>
<sequence>MDEDDEARVSLAKDDLPAGAGAGAGASAAGASAAGAEAGGRGESPLTAVVSGAAYAALGLLGGVFGVVGSFAQEWTAGKVPVTSVVLVLLVYAMARLSGWGMGGKIGAAVPSVVWGVVVIVLSMQRPEGDLVVPGTLAGYVYIVGGMVAAGIAVARVPSPGPAGQWLTGRAARTRG</sequence>
<keyword evidence="2" id="KW-0812">Transmembrane</keyword>
<dbReference type="Proteomes" id="UP000680206">
    <property type="component" value="Unassembled WGS sequence"/>
</dbReference>
<evidence type="ECO:0008006" key="5">
    <source>
        <dbReference type="Google" id="ProtNLM"/>
    </source>
</evidence>
<feature type="transmembrane region" description="Helical" evidence="2">
    <location>
        <begin position="106"/>
        <end position="125"/>
    </location>
</feature>
<dbReference type="InterPro" id="IPR046095">
    <property type="entry name" value="DUF6113"/>
</dbReference>
<evidence type="ECO:0000313" key="3">
    <source>
        <dbReference type="EMBL" id="MBO2458608.1"/>
    </source>
</evidence>
<evidence type="ECO:0000313" key="4">
    <source>
        <dbReference type="Proteomes" id="UP000680206"/>
    </source>
</evidence>
<evidence type="ECO:0000256" key="2">
    <source>
        <dbReference type="SAM" id="Phobius"/>
    </source>
</evidence>
<feature type="region of interest" description="Disordered" evidence="1">
    <location>
        <begin position="1"/>
        <end position="26"/>
    </location>
</feature>
<feature type="transmembrane region" description="Helical" evidence="2">
    <location>
        <begin position="75"/>
        <end position="94"/>
    </location>
</feature>
<name>A0ABS3RPE9_9ACTN</name>
<feature type="compositionally biased region" description="Basic and acidic residues" evidence="1">
    <location>
        <begin position="7"/>
        <end position="16"/>
    </location>
</feature>
<accession>A0ABS3RPE9</accession>
<comment type="caution">
    <text evidence="3">The sequence shown here is derived from an EMBL/GenBank/DDBJ whole genome shotgun (WGS) entry which is preliminary data.</text>
</comment>
<feature type="transmembrane region" description="Helical" evidence="2">
    <location>
        <begin position="46"/>
        <end position="69"/>
    </location>
</feature>
<evidence type="ECO:0000256" key="1">
    <source>
        <dbReference type="SAM" id="MobiDB-lite"/>
    </source>
</evidence>
<dbReference type="Pfam" id="PF19608">
    <property type="entry name" value="DUF6113"/>
    <property type="match status" value="1"/>
</dbReference>
<gene>
    <name evidence="3" type="ORF">J4709_13605</name>
</gene>
<organism evidence="3 4">
    <name type="scientific">Actinomadura violacea</name>
    <dbReference type="NCBI Taxonomy" id="2819934"/>
    <lineage>
        <taxon>Bacteria</taxon>
        <taxon>Bacillati</taxon>
        <taxon>Actinomycetota</taxon>
        <taxon>Actinomycetes</taxon>
        <taxon>Streptosporangiales</taxon>
        <taxon>Thermomonosporaceae</taxon>
        <taxon>Actinomadura</taxon>
    </lineage>
</organism>
<reference evidence="3 4" key="1">
    <citation type="submission" date="2021-03" db="EMBL/GenBank/DDBJ databases">
        <title>Actinomadura violae sp. nov., isolated from lichen in Thailand.</title>
        <authorList>
            <person name="Kanchanasin P."/>
            <person name="Saeng-In P."/>
            <person name="Phongsopitanun W."/>
            <person name="Yuki M."/>
            <person name="Kudo T."/>
            <person name="Ohkuma M."/>
            <person name="Tanasupawat S."/>
        </authorList>
    </citation>
    <scope>NUCLEOTIDE SEQUENCE [LARGE SCALE GENOMIC DNA]</scope>
    <source>
        <strain evidence="3 4">LCR2-06</strain>
    </source>
</reference>
<protein>
    <recommendedName>
        <fullName evidence="5">Integral membrane protein</fullName>
    </recommendedName>
</protein>
<keyword evidence="2" id="KW-0472">Membrane</keyword>